<dbReference type="PANTHER" id="PTHR12190">
    <property type="entry name" value="A-KINASE ANCHOR PROTEIN AKAP 8"/>
    <property type="match status" value="1"/>
</dbReference>
<dbReference type="STRING" id="7918.ENSLOCP00000008156"/>
<comment type="subcellular location">
    <subcellularLocation>
        <location evidence="1">Nucleus</location>
    </subcellularLocation>
</comment>
<evidence type="ECO:0000256" key="2">
    <source>
        <dbReference type="ARBA" id="ARBA00022723"/>
    </source>
</evidence>
<dbReference type="PROSITE" id="PS51799">
    <property type="entry name" value="ZF_C2H2_AKAP95"/>
    <property type="match status" value="1"/>
</dbReference>
<evidence type="ECO:0000256" key="1">
    <source>
        <dbReference type="ARBA" id="ARBA00004123"/>
    </source>
</evidence>
<dbReference type="OrthoDB" id="8923935at2759"/>
<evidence type="ECO:0000259" key="9">
    <source>
        <dbReference type="PROSITE" id="PS51799"/>
    </source>
</evidence>
<keyword evidence="2" id="KW-0479">Metal-binding</keyword>
<dbReference type="EMBL" id="AHAT01007797">
    <property type="status" value="NOT_ANNOTATED_CDS"/>
    <property type="molecule type" value="Genomic_DNA"/>
</dbReference>
<keyword evidence="6" id="KW-0539">Nucleus</keyword>
<dbReference type="Bgee" id="ENSLOCG00000006752">
    <property type="expression patterns" value="Expressed in camera-type eye and 13 other cell types or tissues"/>
</dbReference>
<evidence type="ECO:0000256" key="4">
    <source>
        <dbReference type="ARBA" id="ARBA00022771"/>
    </source>
</evidence>
<dbReference type="KEGG" id="loc:107077579"/>
<comment type="similarity">
    <text evidence="7">Belongs to the AKAP95 family.</text>
</comment>
<feature type="region of interest" description="Disordered" evidence="8">
    <location>
        <begin position="71"/>
        <end position="200"/>
    </location>
</feature>
<proteinExistence type="inferred from homology"/>
<dbReference type="InterPro" id="IPR034736">
    <property type="entry name" value="ZF_C2H2_AKAP95"/>
</dbReference>
<name>W5MIE7_LEPOC</name>
<evidence type="ECO:0000256" key="8">
    <source>
        <dbReference type="SAM" id="MobiDB-lite"/>
    </source>
</evidence>
<accession>W5MIE7</accession>
<evidence type="ECO:0000313" key="11">
    <source>
        <dbReference type="Proteomes" id="UP000018468"/>
    </source>
</evidence>
<dbReference type="GO" id="GO:0008270">
    <property type="term" value="F:zinc ion binding"/>
    <property type="evidence" value="ECO:0007669"/>
    <property type="project" value="UniProtKB-KW"/>
</dbReference>
<keyword evidence="4 7" id="KW-0863">Zinc-finger</keyword>
<dbReference type="GO" id="GO:0005634">
    <property type="term" value="C:nucleus"/>
    <property type="evidence" value="ECO:0007669"/>
    <property type="project" value="UniProtKB-SubCell"/>
</dbReference>
<organism evidence="10 11">
    <name type="scientific">Lepisosteus oculatus</name>
    <name type="common">Spotted gar</name>
    <dbReference type="NCBI Taxonomy" id="7918"/>
    <lineage>
        <taxon>Eukaryota</taxon>
        <taxon>Metazoa</taxon>
        <taxon>Chordata</taxon>
        <taxon>Craniata</taxon>
        <taxon>Vertebrata</taxon>
        <taxon>Euteleostomi</taxon>
        <taxon>Actinopterygii</taxon>
        <taxon>Neopterygii</taxon>
        <taxon>Holostei</taxon>
        <taxon>Semionotiformes</taxon>
        <taxon>Lepisosteidae</taxon>
        <taxon>Lepisosteus</taxon>
    </lineage>
</organism>
<sequence length="200" mass="21246">MACDMIIPAQHSLLQRHLKSQEHTMNRKGLFDQFKRSSLPIAKSILYNKNIRRMLDNYLKGEDPFTDEAADHEVDVDEGAAPAEGAAGETPGEGGGEGAGAEEEGHGEVEGEGEVGGEAAGVGEGEGEGVREAEAEAETAGIEPTSEAPMDSSATEEQQGDVGLGGEEEEEEEEEAGEGMRLGEEEDLEEDEEEEENPMA</sequence>
<dbReference type="AlphaFoldDB" id="W5MIE7"/>
<evidence type="ECO:0000256" key="6">
    <source>
        <dbReference type="ARBA" id="ARBA00023242"/>
    </source>
</evidence>
<feature type="compositionally biased region" description="Acidic residues" evidence="8">
    <location>
        <begin position="166"/>
        <end position="177"/>
    </location>
</feature>
<feature type="compositionally biased region" description="Low complexity" evidence="8">
    <location>
        <begin position="79"/>
        <end position="90"/>
    </location>
</feature>
<feature type="domain" description="C2H2 AKAP95-type" evidence="9">
    <location>
        <begin position="1"/>
        <end position="23"/>
    </location>
</feature>
<reference evidence="11" key="1">
    <citation type="submission" date="2011-12" db="EMBL/GenBank/DDBJ databases">
        <title>The Draft Genome of Lepisosteus oculatus.</title>
        <authorList>
            <consortium name="The Broad Institute Genome Assembly &amp; Analysis Group"/>
            <consortium name="Computational R&amp;D Group"/>
            <consortium name="and Sequencing Platform"/>
            <person name="Di Palma F."/>
            <person name="Alfoldi J."/>
            <person name="Johnson J."/>
            <person name="Berlin A."/>
            <person name="Gnerre S."/>
            <person name="Jaffe D."/>
            <person name="MacCallum I."/>
            <person name="Young S."/>
            <person name="Walker B.J."/>
            <person name="Lander E.S."/>
            <person name="Lindblad-Toh K."/>
        </authorList>
    </citation>
    <scope>NUCLEOTIDE SEQUENCE [LARGE SCALE GENOMIC DNA]</scope>
</reference>
<keyword evidence="11" id="KW-1185">Reference proteome</keyword>
<dbReference type="InParanoid" id="W5MIE7"/>
<evidence type="ECO:0000256" key="3">
    <source>
        <dbReference type="ARBA" id="ARBA00022737"/>
    </source>
</evidence>
<dbReference type="Proteomes" id="UP000018468">
    <property type="component" value="Linkage group LG6"/>
</dbReference>
<keyword evidence="3" id="KW-0677">Repeat</keyword>
<keyword evidence="5" id="KW-0862">Zinc</keyword>
<feature type="compositionally biased region" description="Acidic residues" evidence="8">
    <location>
        <begin position="184"/>
        <end position="200"/>
    </location>
</feature>
<dbReference type="HOGENOM" id="CLU_1365863_0_0_1"/>
<reference evidence="10" key="3">
    <citation type="submission" date="2025-09" db="UniProtKB">
        <authorList>
            <consortium name="Ensembl"/>
        </authorList>
    </citation>
    <scope>IDENTIFICATION</scope>
</reference>
<dbReference type="GeneTree" id="ENSGT00530000063777"/>
<dbReference type="Pfam" id="PF04988">
    <property type="entry name" value="AKAP95"/>
    <property type="match status" value="1"/>
</dbReference>
<dbReference type="eggNOG" id="ENOG502QZY2">
    <property type="taxonomic scope" value="Eukaryota"/>
</dbReference>
<reference evidence="10" key="2">
    <citation type="submission" date="2025-08" db="UniProtKB">
        <authorList>
            <consortium name="Ensembl"/>
        </authorList>
    </citation>
    <scope>IDENTIFICATION</scope>
</reference>
<dbReference type="GO" id="GO:0003677">
    <property type="term" value="F:DNA binding"/>
    <property type="evidence" value="ECO:0007669"/>
    <property type="project" value="InterPro"/>
</dbReference>
<evidence type="ECO:0000256" key="7">
    <source>
        <dbReference type="PROSITE-ProRule" id="PRU01140"/>
    </source>
</evidence>
<evidence type="ECO:0000313" key="10">
    <source>
        <dbReference type="Ensembl" id="ENSLOCP00000008156.1"/>
    </source>
</evidence>
<dbReference type="InterPro" id="IPR007071">
    <property type="entry name" value="AKAP95"/>
</dbReference>
<protein>
    <submittedName>
        <fullName evidence="10">A-kinase anchor protein 8-like</fullName>
    </submittedName>
</protein>
<dbReference type="Ensembl" id="ENSLOCT00000008166.1">
    <property type="protein sequence ID" value="ENSLOCP00000008156.1"/>
    <property type="gene ID" value="ENSLOCG00000006752.1"/>
</dbReference>
<dbReference type="PANTHER" id="PTHR12190:SF6">
    <property type="entry name" value="A-KINASE ANCHOR PROTEIN 8"/>
    <property type="match status" value="1"/>
</dbReference>
<evidence type="ECO:0000256" key="5">
    <source>
        <dbReference type="ARBA" id="ARBA00022833"/>
    </source>
</evidence>